<feature type="transmembrane region" description="Helical" evidence="2">
    <location>
        <begin position="230"/>
        <end position="251"/>
    </location>
</feature>
<feature type="transmembrane region" description="Helical" evidence="2">
    <location>
        <begin position="12"/>
        <end position="32"/>
    </location>
</feature>
<name>A0A9Q5HTL5_SANBA</name>
<sequence length="379" mass="42157">MAVTEEEEHQIFWLLAPFLIGSCVDFLLQGYLFSQFFHYFTYYKDDKLRLRIIVAILLIGTTLKTMQAFLVIWQQNIVHFADVDGAVLLSYTSWWQTGSGLMTASIGLYVQTYFLFRLYAITQHFFFVVPIAIVLVFAYIGSIMATYYSALAKQSGIGLWFALHLSSGDTLLCGATAYALLTSTGRNSLKQTTDLIRRLVQLTWQTMTPAAICALCNLIFSQVYGGESKLVSAAFNMALPKLYAISMMWTLNARRAIRYGSSSGNMSSGEISAGRSRRREDVELGRFGTVGTIHIRTDVETLHYLEETRSDPAFSGTKGRASPTPSHRSEEADPEHLLANVSSLSVRVKIRMPSPQPLASCIISGPNSDARAPSLYPRA</sequence>
<dbReference type="EMBL" id="LNZH02000207">
    <property type="protein sequence ID" value="OCB85766.1"/>
    <property type="molecule type" value="Genomic_DNA"/>
</dbReference>
<dbReference type="Pfam" id="PF20152">
    <property type="entry name" value="DUF6534"/>
    <property type="match status" value="1"/>
</dbReference>
<feature type="region of interest" description="Disordered" evidence="1">
    <location>
        <begin position="307"/>
        <end position="336"/>
    </location>
</feature>
<dbReference type="Proteomes" id="UP000757232">
    <property type="component" value="Unassembled WGS sequence"/>
</dbReference>
<keyword evidence="2" id="KW-0472">Membrane</keyword>
<feature type="region of interest" description="Disordered" evidence="1">
    <location>
        <begin position="356"/>
        <end position="379"/>
    </location>
</feature>
<comment type="caution">
    <text evidence="4">The sequence shown here is derived from an EMBL/GenBank/DDBJ whole genome shotgun (WGS) entry which is preliminary data.</text>
</comment>
<keyword evidence="2" id="KW-0812">Transmembrane</keyword>
<keyword evidence="2" id="KW-1133">Transmembrane helix</keyword>
<dbReference type="PANTHER" id="PTHR40465:SF1">
    <property type="entry name" value="DUF6534 DOMAIN-CONTAINING PROTEIN"/>
    <property type="match status" value="1"/>
</dbReference>
<feature type="transmembrane region" description="Helical" evidence="2">
    <location>
        <begin position="52"/>
        <end position="73"/>
    </location>
</feature>
<organism evidence="4 5">
    <name type="scientific">Sanghuangporus baumii</name>
    <name type="common">Phellinus baumii</name>
    <dbReference type="NCBI Taxonomy" id="108892"/>
    <lineage>
        <taxon>Eukaryota</taxon>
        <taxon>Fungi</taxon>
        <taxon>Dikarya</taxon>
        <taxon>Basidiomycota</taxon>
        <taxon>Agaricomycotina</taxon>
        <taxon>Agaricomycetes</taxon>
        <taxon>Hymenochaetales</taxon>
        <taxon>Hymenochaetaceae</taxon>
        <taxon>Sanghuangporus</taxon>
    </lineage>
</organism>
<reference evidence="4" key="1">
    <citation type="submission" date="2016-06" db="EMBL/GenBank/DDBJ databases">
        <title>Draft Genome sequence of the fungus Inonotus baumii.</title>
        <authorList>
            <person name="Zhu H."/>
            <person name="Lin W."/>
        </authorList>
    </citation>
    <scope>NUCLEOTIDE SEQUENCE</scope>
    <source>
        <strain evidence="4">821</strain>
    </source>
</reference>
<feature type="domain" description="DUF6534" evidence="3">
    <location>
        <begin position="169"/>
        <end position="255"/>
    </location>
</feature>
<dbReference type="AlphaFoldDB" id="A0A9Q5HTL5"/>
<evidence type="ECO:0000313" key="4">
    <source>
        <dbReference type="EMBL" id="OCB85766.1"/>
    </source>
</evidence>
<evidence type="ECO:0000313" key="5">
    <source>
        <dbReference type="Proteomes" id="UP000757232"/>
    </source>
</evidence>
<keyword evidence="5" id="KW-1185">Reference proteome</keyword>
<proteinExistence type="predicted"/>
<evidence type="ECO:0000256" key="2">
    <source>
        <dbReference type="SAM" id="Phobius"/>
    </source>
</evidence>
<feature type="compositionally biased region" description="Basic and acidic residues" evidence="1">
    <location>
        <begin position="327"/>
        <end position="336"/>
    </location>
</feature>
<evidence type="ECO:0000259" key="3">
    <source>
        <dbReference type="Pfam" id="PF20152"/>
    </source>
</evidence>
<dbReference type="InterPro" id="IPR045339">
    <property type="entry name" value="DUF6534"/>
</dbReference>
<feature type="transmembrane region" description="Helical" evidence="2">
    <location>
        <begin position="93"/>
        <end position="116"/>
    </location>
</feature>
<feature type="transmembrane region" description="Helical" evidence="2">
    <location>
        <begin position="125"/>
        <end position="151"/>
    </location>
</feature>
<gene>
    <name evidence="4" type="ORF">A7U60_g7117</name>
</gene>
<accession>A0A9Q5HTL5</accession>
<protein>
    <recommendedName>
        <fullName evidence="3">DUF6534 domain-containing protein</fullName>
    </recommendedName>
</protein>
<dbReference type="OrthoDB" id="3268841at2759"/>
<evidence type="ECO:0000256" key="1">
    <source>
        <dbReference type="SAM" id="MobiDB-lite"/>
    </source>
</evidence>
<dbReference type="PANTHER" id="PTHR40465">
    <property type="entry name" value="CHROMOSOME 1, WHOLE GENOME SHOTGUN SEQUENCE"/>
    <property type="match status" value="1"/>
</dbReference>
<feature type="transmembrane region" description="Helical" evidence="2">
    <location>
        <begin position="202"/>
        <end position="224"/>
    </location>
</feature>
<feature type="transmembrane region" description="Helical" evidence="2">
    <location>
        <begin position="157"/>
        <end position="181"/>
    </location>
</feature>